<dbReference type="Proteomes" id="UP000838756">
    <property type="component" value="Unassembled WGS sequence"/>
</dbReference>
<sequence length="85" mass="9501">MNLLRIRKLIKHVCLAQESGGKGRWARSWARDYSRRTVAALPRRTPTTPDEASWTRIGKSTCPDSTLAFVNAALEIYATAVRTIA</sequence>
<keyword evidence="2" id="KW-1185">Reference proteome</keyword>
<evidence type="ECO:0000313" key="2">
    <source>
        <dbReference type="Proteomes" id="UP000838756"/>
    </source>
</evidence>
<accession>A0A8S4SK99</accession>
<organism evidence="1 2">
    <name type="scientific">Pararge aegeria aegeria</name>
    <dbReference type="NCBI Taxonomy" id="348720"/>
    <lineage>
        <taxon>Eukaryota</taxon>
        <taxon>Metazoa</taxon>
        <taxon>Ecdysozoa</taxon>
        <taxon>Arthropoda</taxon>
        <taxon>Hexapoda</taxon>
        <taxon>Insecta</taxon>
        <taxon>Pterygota</taxon>
        <taxon>Neoptera</taxon>
        <taxon>Endopterygota</taxon>
        <taxon>Lepidoptera</taxon>
        <taxon>Glossata</taxon>
        <taxon>Ditrysia</taxon>
        <taxon>Papilionoidea</taxon>
        <taxon>Nymphalidae</taxon>
        <taxon>Satyrinae</taxon>
        <taxon>Satyrini</taxon>
        <taxon>Parargina</taxon>
        <taxon>Pararge</taxon>
    </lineage>
</organism>
<proteinExistence type="predicted"/>
<gene>
    <name evidence="1" type="primary">jg6466</name>
    <name evidence="1" type="ORF">PAEG_LOCUS27917</name>
</gene>
<protein>
    <submittedName>
        <fullName evidence="1">Jg6466 protein</fullName>
    </submittedName>
</protein>
<reference evidence="1" key="1">
    <citation type="submission" date="2022-03" db="EMBL/GenBank/DDBJ databases">
        <authorList>
            <person name="Lindestad O."/>
        </authorList>
    </citation>
    <scope>NUCLEOTIDE SEQUENCE</scope>
</reference>
<evidence type="ECO:0000313" key="1">
    <source>
        <dbReference type="EMBL" id="CAH2269990.1"/>
    </source>
</evidence>
<dbReference type="EMBL" id="CAKXAJ010026559">
    <property type="protein sequence ID" value="CAH2269990.1"/>
    <property type="molecule type" value="Genomic_DNA"/>
</dbReference>
<comment type="caution">
    <text evidence="1">The sequence shown here is derived from an EMBL/GenBank/DDBJ whole genome shotgun (WGS) entry which is preliminary data.</text>
</comment>
<name>A0A8S4SK99_9NEOP</name>
<dbReference type="AlphaFoldDB" id="A0A8S4SK99"/>